<organism evidence="1">
    <name type="scientific">Siphoviridae sp. ctlHU7</name>
    <dbReference type="NCBI Taxonomy" id="2827588"/>
    <lineage>
        <taxon>Viruses</taxon>
        <taxon>Duplodnaviria</taxon>
        <taxon>Heunggongvirae</taxon>
        <taxon>Uroviricota</taxon>
        <taxon>Caudoviricetes</taxon>
    </lineage>
</organism>
<sequence>MEQIDIKDISGAIQLTTLINEGCKRKFTLMKEDYIMLKFSLDNPIYFKLGSYVECNFGLFEVCDLQKPAFNTNTAGYDYELRLDAYYWKWKNKIFKYTPETAGQEASWNLTAPLDVQAGIVLRNLKALGYTYKGQDFVFSIDSTVENKSQLMSYENINILDACFEMAKKWDCECWITENIIHFGRCEFGDAVDFEIEKNVQEMPRSESRSTYATRIYAFGSTKNIPSNYRPVDETVVVNGVVQRRLMLPEGTPYIDAYPNMTTEEAIEQVVIFDEVYPRRTGTMSDVTTIEVTDKVENEDGTTTEEKWNAYRFRDTGVNFSEKYILPGQELRIRFASGLLNGLEFAVKFNPEGKPEKLEDGGWNPDAQLWEIVRNEDYGRPLPGDVLFPQDGDEYVLSGWDSTKITELGLVGAAEQELKVKTEKYASKSKVDPSTYDCTMMSGDAYREDDIHNLYSIGQKVNLINKAYFDNGRKSRIIGFEFNLDYPFDSPVYTVGETASYSRIGELEEKVESLTLKGQTYTGGGGSGVYVIGSHDSTPATDHNVYSALRSLKTFLRKDKEDIANELITFLKGLLIGKNGSGITVLEDGTSQAVVDRLYVKIKAVFDELEVKKKTHVGGEQIISPAGLKCVRVEELDESYRCFFLSEVDGVTINNEFTVGTLALAQEFNIKEGTSHNVSNRYYWREVTGVGADYIDLSKTNADKDSDIPVAGDDIIGLGHLTDITRQAAIILSSVNEASPSIIFYQGINSFSLAGKEVIGLGFDKSTGHAYINVYGDAYIGAKDESTYIRYTQKGGVDIKGMFHIEKGSTGWRNMEGLPDEIQAAADLAQKAQDAIDNAAVGSVNLLRNSGFTGDYESETLSSDTQLSADTDLYSKQLKYWTGVATVSADSAAGSGYSAAIGSLSQSVSLIKNENYVISFKAKGVSVAVSCGDFSTTQPLTSGYQRYTSKFAFNGTGIFMLSGTATVCDLQLERGTIATDWKPSILDNDKATAGFQSINYIASAIKDGSVDILGGLILANMIQLGNYKNGKLQKVTAGVSGIYNDDDDVAFWAGGKLEQAILTVMRFRNDPDYQPTDEEWANMANFVATHGGDTFLRGYIYALGGKFRGVVEALGGFFRGKVETSVDGKRIVIDPDKNTLEMYTTEGHATLILRFDTSSDGWEYGDLILRKYAGDQLILETTVYPERIRIQNYVENTDIILNPNNVSFYGSKGETLLVGMKPVYNGVGVYKHVANIDCSNWPGKDDVSSGQVYVEYETVEGVVTNGTLKVKK</sequence>
<reference evidence="1" key="1">
    <citation type="journal article" date="2021" name="Proc. Natl. Acad. Sci. U.S.A.">
        <title>A Catalog of Tens of Thousands of Viruses from Human Metagenomes Reveals Hidden Associations with Chronic Diseases.</title>
        <authorList>
            <person name="Tisza M.J."/>
            <person name="Buck C.B."/>
        </authorList>
    </citation>
    <scope>NUCLEOTIDE SEQUENCE</scope>
    <source>
        <strain evidence="1">CtlHU7</strain>
    </source>
</reference>
<dbReference type="EMBL" id="BK015853">
    <property type="protein sequence ID" value="DAD69629.1"/>
    <property type="molecule type" value="Genomic_DNA"/>
</dbReference>
<proteinExistence type="predicted"/>
<protein>
    <submittedName>
        <fullName evidence="1">Tail protein</fullName>
    </submittedName>
</protein>
<evidence type="ECO:0000313" key="1">
    <source>
        <dbReference type="EMBL" id="DAD69629.1"/>
    </source>
</evidence>
<accession>A0A8S5LHQ5</accession>
<name>A0A8S5LHQ5_9CAUD</name>